<reference evidence="2" key="2">
    <citation type="journal article" date="2015" name="Data Brief">
        <title>Shoot transcriptome of the giant reed, Arundo donax.</title>
        <authorList>
            <person name="Barrero R.A."/>
            <person name="Guerrero F.D."/>
            <person name="Moolhuijzen P."/>
            <person name="Goolsby J.A."/>
            <person name="Tidwell J."/>
            <person name="Bellgard S.E."/>
            <person name="Bellgard M.I."/>
        </authorList>
    </citation>
    <scope>NUCLEOTIDE SEQUENCE</scope>
    <source>
        <tissue evidence="2">Shoot tissue taken approximately 20 cm above the soil surface</tissue>
    </source>
</reference>
<feature type="compositionally biased region" description="Polar residues" evidence="1">
    <location>
        <begin position="43"/>
        <end position="62"/>
    </location>
</feature>
<name>A0A0A9GHQ2_ARUDO</name>
<dbReference type="EMBL" id="GBRH01174922">
    <property type="protein sequence ID" value="JAE22974.1"/>
    <property type="molecule type" value="Transcribed_RNA"/>
</dbReference>
<protein>
    <submittedName>
        <fullName evidence="2">Uncharacterized protein</fullName>
    </submittedName>
</protein>
<proteinExistence type="predicted"/>
<accession>A0A0A9GHQ2</accession>
<reference evidence="2" key="1">
    <citation type="submission" date="2014-09" db="EMBL/GenBank/DDBJ databases">
        <authorList>
            <person name="Magalhaes I.L.F."/>
            <person name="Oliveira U."/>
            <person name="Santos F.R."/>
            <person name="Vidigal T.H.D.A."/>
            <person name="Brescovit A.D."/>
            <person name="Santos A.J."/>
        </authorList>
    </citation>
    <scope>NUCLEOTIDE SEQUENCE</scope>
    <source>
        <tissue evidence="2">Shoot tissue taken approximately 20 cm above the soil surface</tissue>
    </source>
</reference>
<evidence type="ECO:0000313" key="2">
    <source>
        <dbReference type="EMBL" id="JAE22974.1"/>
    </source>
</evidence>
<feature type="compositionally biased region" description="Basic and acidic residues" evidence="1">
    <location>
        <begin position="13"/>
        <end position="33"/>
    </location>
</feature>
<dbReference type="AlphaFoldDB" id="A0A0A9GHQ2"/>
<sequence>MVLGGSSDDHDEESAGSHEHVEDEDMAAARDGSEDTEVEAGSHVSQAEAEQQSHVPQVSSQAVADEEEEEVGLELTLGFEPVAVRQRSRSPRCDLSGLSAASSLVGLRVELPA</sequence>
<feature type="region of interest" description="Disordered" evidence="1">
    <location>
        <begin position="1"/>
        <end position="71"/>
    </location>
</feature>
<organism evidence="2">
    <name type="scientific">Arundo donax</name>
    <name type="common">Giant reed</name>
    <name type="synonym">Donax arundinaceus</name>
    <dbReference type="NCBI Taxonomy" id="35708"/>
    <lineage>
        <taxon>Eukaryota</taxon>
        <taxon>Viridiplantae</taxon>
        <taxon>Streptophyta</taxon>
        <taxon>Embryophyta</taxon>
        <taxon>Tracheophyta</taxon>
        <taxon>Spermatophyta</taxon>
        <taxon>Magnoliopsida</taxon>
        <taxon>Liliopsida</taxon>
        <taxon>Poales</taxon>
        <taxon>Poaceae</taxon>
        <taxon>PACMAD clade</taxon>
        <taxon>Arundinoideae</taxon>
        <taxon>Arundineae</taxon>
        <taxon>Arundo</taxon>
    </lineage>
</organism>
<evidence type="ECO:0000256" key="1">
    <source>
        <dbReference type="SAM" id="MobiDB-lite"/>
    </source>
</evidence>